<evidence type="ECO:0000256" key="1">
    <source>
        <dbReference type="ARBA" id="ARBA00022473"/>
    </source>
</evidence>
<evidence type="ECO:0000256" key="4">
    <source>
        <dbReference type="ARBA" id="ARBA00022771"/>
    </source>
</evidence>
<proteinExistence type="predicted"/>
<dbReference type="SMART" id="SM00225">
    <property type="entry name" value="BTB"/>
    <property type="match status" value="1"/>
</dbReference>
<evidence type="ECO:0000256" key="2">
    <source>
        <dbReference type="ARBA" id="ARBA00022723"/>
    </source>
</evidence>
<feature type="compositionally biased region" description="Low complexity" evidence="11">
    <location>
        <begin position="193"/>
        <end position="208"/>
    </location>
</feature>
<protein>
    <recommendedName>
        <fullName evidence="16">Longitudinals lacking protein</fullName>
    </recommendedName>
</protein>
<dbReference type="Pfam" id="PF00651">
    <property type="entry name" value="BTB"/>
    <property type="match status" value="1"/>
</dbReference>
<keyword evidence="5" id="KW-0221">Differentiation</keyword>
<dbReference type="InterPro" id="IPR051095">
    <property type="entry name" value="Dros_DevTransReg"/>
</dbReference>
<keyword evidence="15" id="KW-1185">Reference proteome</keyword>
<accession>A0AAW0SL96</accession>
<gene>
    <name evidence="14" type="ORF">O3P69_008461</name>
</gene>
<evidence type="ECO:0000256" key="6">
    <source>
        <dbReference type="ARBA" id="ARBA00022833"/>
    </source>
</evidence>
<dbReference type="GO" id="GO:0006357">
    <property type="term" value="P:regulation of transcription by RNA polymerase II"/>
    <property type="evidence" value="ECO:0007669"/>
    <property type="project" value="TreeGrafter"/>
</dbReference>
<dbReference type="Gene3D" id="3.30.710.10">
    <property type="entry name" value="Potassium Channel Kv1.1, Chain A"/>
    <property type="match status" value="1"/>
</dbReference>
<dbReference type="GO" id="GO:0008270">
    <property type="term" value="F:zinc ion binding"/>
    <property type="evidence" value="ECO:0007669"/>
    <property type="project" value="UniProtKB-KW"/>
</dbReference>
<dbReference type="GO" id="GO:0007464">
    <property type="term" value="P:R3/R4 cell fate commitment"/>
    <property type="evidence" value="ECO:0007669"/>
    <property type="project" value="UniProtKB-ARBA"/>
</dbReference>
<sequence>MGDGMLSLYWNNHRATFCHILATLREKERYTDATLACDGKFYPVHKLVLSTCSEYFEKIFEHTPCKHPVIVLKDIKADALEALLNYMYAGYVNVAQNDLARLIKAAETLSIKGLAVPDEPPPGEDNKSNQSRSGREERTSPQPKRRRREENASSQPSNSPPSSPRASPYLPDGEQSRSRAPSEGHRSERVESTEQAEQPPSQESQASEVKVMVDESLVKEEMVETLDNSQSEGMDTSMQYGGVGSDPSMDGTGEEHSNRMLPNKYDQPVIPGQAQPLADAVAEALAGPSGMQGWLGSEMPGPGGYTAEAYGSEGNQEVHPAPTGASHSQQRAGLGRAGHQRTGRGGAARVVKGLSGATKIHQCPYCSYSTIRSTHLTRHICTHTGEKPYLCPHCPFRAAQMDSLKTHIRTHTGEKPFACSYCPYRSTQKVHLQSHIRNRHSWLLEGTNYSK</sequence>
<dbReference type="InterPro" id="IPR000210">
    <property type="entry name" value="BTB/POZ_dom"/>
</dbReference>
<evidence type="ECO:0000259" key="12">
    <source>
        <dbReference type="PROSITE" id="PS50097"/>
    </source>
</evidence>
<organism evidence="14 15">
    <name type="scientific">Scylla paramamosain</name>
    <name type="common">Mud crab</name>
    <dbReference type="NCBI Taxonomy" id="85552"/>
    <lineage>
        <taxon>Eukaryota</taxon>
        <taxon>Metazoa</taxon>
        <taxon>Ecdysozoa</taxon>
        <taxon>Arthropoda</taxon>
        <taxon>Crustacea</taxon>
        <taxon>Multicrustacea</taxon>
        <taxon>Malacostraca</taxon>
        <taxon>Eumalacostraca</taxon>
        <taxon>Eucarida</taxon>
        <taxon>Decapoda</taxon>
        <taxon>Pleocyemata</taxon>
        <taxon>Brachyura</taxon>
        <taxon>Eubrachyura</taxon>
        <taxon>Portunoidea</taxon>
        <taxon>Portunidae</taxon>
        <taxon>Portuninae</taxon>
        <taxon>Scylla</taxon>
    </lineage>
</organism>
<dbReference type="GO" id="GO:0016199">
    <property type="term" value="P:axon midline choice point recognition"/>
    <property type="evidence" value="ECO:0007669"/>
    <property type="project" value="UniProtKB-ARBA"/>
</dbReference>
<dbReference type="Proteomes" id="UP001487740">
    <property type="component" value="Unassembled WGS sequence"/>
</dbReference>
<evidence type="ECO:0000256" key="10">
    <source>
        <dbReference type="PROSITE-ProRule" id="PRU00042"/>
    </source>
</evidence>
<dbReference type="InterPro" id="IPR011333">
    <property type="entry name" value="SKP1/BTB/POZ_sf"/>
</dbReference>
<dbReference type="FunFam" id="3.30.160.60:FF:000100">
    <property type="entry name" value="Zinc finger 45-like"/>
    <property type="match status" value="1"/>
</dbReference>
<dbReference type="PANTHER" id="PTHR23110:SF111">
    <property type="entry name" value="LONGITUDINALS LACKING PROTEIN, ISOFORMS F_I_K_T"/>
    <property type="match status" value="1"/>
</dbReference>
<dbReference type="GO" id="GO:0008406">
    <property type="term" value="P:gonad development"/>
    <property type="evidence" value="ECO:0007669"/>
    <property type="project" value="UniProtKB-ARBA"/>
</dbReference>
<evidence type="ECO:0000256" key="8">
    <source>
        <dbReference type="ARBA" id="ARBA00023242"/>
    </source>
</evidence>
<dbReference type="SMART" id="SM00355">
    <property type="entry name" value="ZnF_C2H2"/>
    <property type="match status" value="3"/>
</dbReference>
<dbReference type="AlphaFoldDB" id="A0AAW0SL96"/>
<comment type="caution">
    <text evidence="14">The sequence shown here is derived from an EMBL/GenBank/DDBJ whole genome shotgun (WGS) entry which is preliminary data.</text>
</comment>
<evidence type="ECO:0000256" key="9">
    <source>
        <dbReference type="ARBA" id="ARBA00037382"/>
    </source>
</evidence>
<dbReference type="PANTHER" id="PTHR23110">
    <property type="entry name" value="BTB DOMAIN TRANSCRIPTION FACTOR"/>
    <property type="match status" value="1"/>
</dbReference>
<dbReference type="GO" id="GO:0048813">
    <property type="term" value="P:dendrite morphogenesis"/>
    <property type="evidence" value="ECO:0007669"/>
    <property type="project" value="UniProtKB-ARBA"/>
</dbReference>
<dbReference type="SUPFAM" id="SSF57667">
    <property type="entry name" value="beta-beta-alpha zinc fingers"/>
    <property type="match status" value="2"/>
</dbReference>
<dbReference type="GO" id="GO:0005634">
    <property type="term" value="C:nucleus"/>
    <property type="evidence" value="ECO:0007669"/>
    <property type="project" value="TreeGrafter"/>
</dbReference>
<dbReference type="PROSITE" id="PS50097">
    <property type="entry name" value="BTB"/>
    <property type="match status" value="1"/>
</dbReference>
<keyword evidence="2" id="KW-0479">Metal-binding</keyword>
<dbReference type="GO" id="GO:0035167">
    <property type="term" value="P:larval lymph gland hemopoiesis"/>
    <property type="evidence" value="ECO:0007669"/>
    <property type="project" value="UniProtKB-ARBA"/>
</dbReference>
<dbReference type="PROSITE" id="PS50157">
    <property type="entry name" value="ZINC_FINGER_C2H2_2"/>
    <property type="match status" value="2"/>
</dbReference>
<evidence type="ECO:0000256" key="5">
    <source>
        <dbReference type="ARBA" id="ARBA00022782"/>
    </source>
</evidence>
<keyword evidence="6" id="KW-0862">Zinc</keyword>
<dbReference type="Pfam" id="PF00096">
    <property type="entry name" value="zf-C2H2"/>
    <property type="match status" value="2"/>
</dbReference>
<evidence type="ECO:0000256" key="11">
    <source>
        <dbReference type="SAM" id="MobiDB-lite"/>
    </source>
</evidence>
<dbReference type="GO" id="GO:0045476">
    <property type="term" value="P:nurse cell apoptotic process"/>
    <property type="evidence" value="ECO:0007669"/>
    <property type="project" value="UniProtKB-ARBA"/>
</dbReference>
<keyword evidence="4 10" id="KW-0863">Zinc-finger</keyword>
<dbReference type="GO" id="GO:0045467">
    <property type="term" value="P:R7 cell development"/>
    <property type="evidence" value="ECO:0007669"/>
    <property type="project" value="UniProtKB-ARBA"/>
</dbReference>
<evidence type="ECO:0008006" key="16">
    <source>
        <dbReference type="Google" id="ProtNLM"/>
    </source>
</evidence>
<feature type="domain" description="C2H2-type" evidence="13">
    <location>
        <begin position="361"/>
        <end position="388"/>
    </location>
</feature>
<dbReference type="GO" id="GO:0007526">
    <property type="term" value="P:larval somatic muscle development"/>
    <property type="evidence" value="ECO:0007669"/>
    <property type="project" value="UniProtKB-ARBA"/>
</dbReference>
<dbReference type="CDD" id="cd18315">
    <property type="entry name" value="BTB_POZ_BAB-like"/>
    <property type="match status" value="1"/>
</dbReference>
<keyword evidence="1" id="KW-0217">Developmental protein</keyword>
<feature type="region of interest" description="Disordered" evidence="11">
    <location>
        <begin position="114"/>
        <end position="210"/>
    </location>
</feature>
<reference evidence="14 15" key="1">
    <citation type="submission" date="2023-03" db="EMBL/GenBank/DDBJ databases">
        <title>High-quality genome of Scylla paramamosain provides insights in environmental adaptation.</title>
        <authorList>
            <person name="Zhang L."/>
        </authorList>
    </citation>
    <scope>NUCLEOTIDE SEQUENCE [LARGE SCALE GENOMIC DNA]</scope>
    <source>
        <strain evidence="14">LZ_2023a</strain>
        <tissue evidence="14">Muscle</tissue>
    </source>
</reference>
<keyword evidence="7" id="KW-0524">Neurogenesis</keyword>
<evidence type="ECO:0000259" key="13">
    <source>
        <dbReference type="PROSITE" id="PS50157"/>
    </source>
</evidence>
<comment type="function">
    <text evidence="9">Putative transcription factor required for axon growth and guidance in the central and peripheral nervous systems. Repels CNS axons away from the midline by promoting the expression of the midline repellent sli and its receptor robo.</text>
</comment>
<dbReference type="Gene3D" id="3.30.160.60">
    <property type="entry name" value="Classic Zinc Finger"/>
    <property type="match status" value="3"/>
</dbReference>
<evidence type="ECO:0000313" key="15">
    <source>
        <dbReference type="Proteomes" id="UP001487740"/>
    </source>
</evidence>
<dbReference type="InterPro" id="IPR013087">
    <property type="entry name" value="Znf_C2H2_type"/>
</dbReference>
<keyword evidence="3" id="KW-0677">Repeat</keyword>
<dbReference type="EMBL" id="JARAKH010000049">
    <property type="protein sequence ID" value="KAK8375686.1"/>
    <property type="molecule type" value="Genomic_DNA"/>
</dbReference>
<dbReference type="InterPro" id="IPR036236">
    <property type="entry name" value="Znf_C2H2_sf"/>
</dbReference>
<feature type="domain" description="C2H2-type" evidence="13">
    <location>
        <begin position="389"/>
        <end position="416"/>
    </location>
</feature>
<evidence type="ECO:0000256" key="7">
    <source>
        <dbReference type="ARBA" id="ARBA00022902"/>
    </source>
</evidence>
<feature type="compositionally biased region" description="Basic and acidic residues" evidence="11">
    <location>
        <begin position="174"/>
        <end position="192"/>
    </location>
</feature>
<keyword evidence="8" id="KW-0539">Nucleus</keyword>
<name>A0AAW0SL96_SCYPA</name>
<feature type="domain" description="BTB" evidence="12">
    <location>
        <begin position="31"/>
        <end position="96"/>
    </location>
</feature>
<evidence type="ECO:0000313" key="14">
    <source>
        <dbReference type="EMBL" id="KAK8375686.1"/>
    </source>
</evidence>
<dbReference type="FunFam" id="3.30.160.60:FF:002343">
    <property type="entry name" value="Zinc finger protein 33A"/>
    <property type="match status" value="1"/>
</dbReference>
<dbReference type="SUPFAM" id="SSF54695">
    <property type="entry name" value="POZ domain"/>
    <property type="match status" value="1"/>
</dbReference>
<evidence type="ECO:0000256" key="3">
    <source>
        <dbReference type="ARBA" id="ARBA00022737"/>
    </source>
</evidence>